<keyword evidence="2" id="KW-1185">Reference proteome</keyword>
<evidence type="ECO:0000313" key="2">
    <source>
        <dbReference type="Proteomes" id="UP001175271"/>
    </source>
</evidence>
<gene>
    <name evidence="1" type="ORF">QR680_019142</name>
</gene>
<protein>
    <submittedName>
        <fullName evidence="1">Uncharacterized protein</fullName>
    </submittedName>
</protein>
<dbReference type="AlphaFoldDB" id="A0AA39HME3"/>
<accession>A0AA39HME3</accession>
<comment type="caution">
    <text evidence="1">The sequence shown here is derived from an EMBL/GenBank/DDBJ whole genome shotgun (WGS) entry which is preliminary data.</text>
</comment>
<sequence>MRSWGARSTGDPSAMVNGMPLASSPLLMTLTLCCVTRSVVFGAAIGACTFGPLVSPRAQFVDGPSSVNDKLTSHYMDIAVASDLPKRSSGTLLLVMRLRSLLLLFHLGLLHAGLNEWTPSTEPTLIPLGADTNFNGTVTGKLTDVEDCEQCFDQLNYIPYLAIAFSYNKTAKTCQYYSKIYALMRSPGVDTFLIQKMNCPAKEDILDDVKELFNKLVTCPPKWALREDEKSDVYCYQLIESLPSDIRFENQNKYRSATPVMTGLRIGTNSSKSSIIYWAWSDGSKANYSKLDADQLTKHCSDQNRCSHGGLGYYEEEDRLAWIGVPDNMLANLLCKYKRTLAVREPKKDGKD</sequence>
<proteinExistence type="predicted"/>
<name>A0AA39HME3_9BILA</name>
<reference evidence="1" key="1">
    <citation type="submission" date="2023-06" db="EMBL/GenBank/DDBJ databases">
        <title>Genomic analysis of the entomopathogenic nematode Steinernema hermaphroditum.</title>
        <authorList>
            <person name="Schwarz E.M."/>
            <person name="Heppert J.K."/>
            <person name="Baniya A."/>
            <person name="Schwartz H.T."/>
            <person name="Tan C.-H."/>
            <person name="Antoshechkin I."/>
            <person name="Sternberg P.W."/>
            <person name="Goodrich-Blair H."/>
            <person name="Dillman A.R."/>
        </authorList>
    </citation>
    <scope>NUCLEOTIDE SEQUENCE</scope>
    <source>
        <strain evidence="1">PS9179</strain>
        <tissue evidence="1">Whole animal</tissue>
    </source>
</reference>
<evidence type="ECO:0000313" key="1">
    <source>
        <dbReference type="EMBL" id="KAK0407337.1"/>
    </source>
</evidence>
<dbReference type="EMBL" id="JAUCMV010000004">
    <property type="protein sequence ID" value="KAK0407337.1"/>
    <property type="molecule type" value="Genomic_DNA"/>
</dbReference>
<dbReference type="Proteomes" id="UP001175271">
    <property type="component" value="Unassembled WGS sequence"/>
</dbReference>
<organism evidence="1 2">
    <name type="scientific">Steinernema hermaphroditum</name>
    <dbReference type="NCBI Taxonomy" id="289476"/>
    <lineage>
        <taxon>Eukaryota</taxon>
        <taxon>Metazoa</taxon>
        <taxon>Ecdysozoa</taxon>
        <taxon>Nematoda</taxon>
        <taxon>Chromadorea</taxon>
        <taxon>Rhabditida</taxon>
        <taxon>Tylenchina</taxon>
        <taxon>Panagrolaimomorpha</taxon>
        <taxon>Strongyloidoidea</taxon>
        <taxon>Steinernematidae</taxon>
        <taxon>Steinernema</taxon>
    </lineage>
</organism>